<evidence type="ECO:0000313" key="2">
    <source>
        <dbReference type="EMBL" id="RWQ96986.1"/>
    </source>
</evidence>
<dbReference type="RefSeq" id="XP_028486631.1">
    <property type="nucleotide sequence ID" value="XM_028630284.1"/>
</dbReference>
<feature type="compositionally biased region" description="Polar residues" evidence="1">
    <location>
        <begin position="96"/>
        <end position="107"/>
    </location>
</feature>
<feature type="region of interest" description="Disordered" evidence="1">
    <location>
        <begin position="157"/>
        <end position="216"/>
    </location>
</feature>
<evidence type="ECO:0000256" key="1">
    <source>
        <dbReference type="SAM" id="MobiDB-lite"/>
    </source>
</evidence>
<feature type="compositionally biased region" description="Polar residues" evidence="1">
    <location>
        <begin position="157"/>
        <end position="167"/>
    </location>
</feature>
<feature type="region of interest" description="Disordered" evidence="1">
    <location>
        <begin position="538"/>
        <end position="568"/>
    </location>
</feature>
<comment type="caution">
    <text evidence="2">The sequence shown here is derived from an EMBL/GenBank/DDBJ whole genome shotgun (WGS) entry which is preliminary data.</text>
</comment>
<gene>
    <name evidence="2" type="ORF">C8Q69DRAFT_461965</name>
</gene>
<feature type="region of interest" description="Disordered" evidence="1">
    <location>
        <begin position="89"/>
        <end position="133"/>
    </location>
</feature>
<accession>A0A443HYV2</accession>
<feature type="region of interest" description="Disordered" evidence="1">
    <location>
        <begin position="331"/>
        <end position="360"/>
    </location>
</feature>
<dbReference type="AlphaFoldDB" id="A0A443HYV2"/>
<evidence type="ECO:0000313" key="3">
    <source>
        <dbReference type="Proteomes" id="UP000283841"/>
    </source>
</evidence>
<dbReference type="PANTHER" id="PTHR40625">
    <property type="entry name" value="GTP-BINDING PROTEIN ESDC-RELATED"/>
    <property type="match status" value="1"/>
</dbReference>
<sequence length="606" mass="66564">MEHDKRIGAGHWRGCHTFTNIICDGSRSSPSAGRSGGLKMGGTYWYYYVLDNDEEFYNEAEPVTTSCPFLPGQPVNVLNVPVILPDTQTRHKRDSSVSPWLSDQRTMNPEDKYMNPRTPPKPELPRLRTSPPLPQGDLSIWSSLLTLPLHAVVHRSASQPASVSSTPDLCASKEPARKEARSVSPSKSRGLKDAFRNWTPQRSASPHAEESRGRPAARWENNRHCADEQWLLVPETGYCSSDSNSRQASPANKGVDSPGTLHFRRHHFDTNDGQASLSIQDRRSAKFISRDSSPFGNHLTVNTPRKYAPHCDYVELEDTSYRCHSPFPASIGRTPRATDETPTPRAYNNADEKRLPTLPNSPSSVMDEALHALDSENATLDMDVLQSHFSDWTSADESCAEDLPVSRFSAWSTDDETEMVSPASMTSSSTFNNDKRNSPTLSGVSSGLGVSNSRSHALFHGPVTPTLDAIPECSTTTTIVDSSPALPFSSGLPPLLITPDDLRISGLCISTPKEPDCTLKRHAGIFDSFGPRDDIPQAPDSASSAGTIFPEQRNDTENCGMKTDKDDDRLGRFNDSALSRSSVMQELMDELSYLGDVIQVEADNVC</sequence>
<dbReference type="PANTHER" id="PTHR40625:SF1">
    <property type="entry name" value="AMP-ACTIVATED PROTEIN KINASE GLYCOGEN-BINDING DOMAIN-CONTAINING PROTEIN"/>
    <property type="match status" value="1"/>
</dbReference>
<keyword evidence="3" id="KW-1185">Reference proteome</keyword>
<proteinExistence type="predicted"/>
<dbReference type="Proteomes" id="UP000283841">
    <property type="component" value="Unassembled WGS sequence"/>
</dbReference>
<feature type="compositionally biased region" description="Basic and acidic residues" evidence="1">
    <location>
        <begin position="552"/>
        <end position="568"/>
    </location>
</feature>
<reference evidence="2 3" key="1">
    <citation type="journal article" date="2018" name="Front. Microbiol.">
        <title>Genomic and genetic insights into a cosmopolitan fungus, Paecilomyces variotii (Eurotiales).</title>
        <authorList>
            <person name="Urquhart A.S."/>
            <person name="Mondo S.J."/>
            <person name="Makela M.R."/>
            <person name="Hane J.K."/>
            <person name="Wiebenga A."/>
            <person name="He G."/>
            <person name="Mihaltcheva S."/>
            <person name="Pangilinan J."/>
            <person name="Lipzen A."/>
            <person name="Barry K."/>
            <person name="de Vries R.P."/>
            <person name="Grigoriev I.V."/>
            <person name="Idnurm A."/>
        </authorList>
    </citation>
    <scope>NUCLEOTIDE SEQUENCE [LARGE SCALE GENOMIC DNA]</scope>
    <source>
        <strain evidence="2 3">CBS 101075</strain>
    </source>
</reference>
<feature type="region of interest" description="Disordered" evidence="1">
    <location>
        <begin position="241"/>
        <end position="279"/>
    </location>
</feature>
<protein>
    <submittedName>
        <fullName evidence="2">Uncharacterized protein</fullName>
    </submittedName>
</protein>
<feature type="compositionally biased region" description="Polar residues" evidence="1">
    <location>
        <begin position="241"/>
        <end position="250"/>
    </location>
</feature>
<name>A0A443HYV2_BYSSP</name>
<organism evidence="2 3">
    <name type="scientific">Byssochlamys spectabilis</name>
    <name type="common">Paecilomyces variotii</name>
    <dbReference type="NCBI Taxonomy" id="264951"/>
    <lineage>
        <taxon>Eukaryota</taxon>
        <taxon>Fungi</taxon>
        <taxon>Dikarya</taxon>
        <taxon>Ascomycota</taxon>
        <taxon>Pezizomycotina</taxon>
        <taxon>Eurotiomycetes</taxon>
        <taxon>Eurotiomycetidae</taxon>
        <taxon>Eurotiales</taxon>
        <taxon>Thermoascaceae</taxon>
        <taxon>Paecilomyces</taxon>
    </lineage>
</organism>
<dbReference type="GeneID" id="39599561"/>
<dbReference type="VEuPathDB" id="FungiDB:C8Q69DRAFT_461965"/>
<feature type="region of interest" description="Disordered" evidence="1">
    <location>
        <begin position="420"/>
        <end position="448"/>
    </location>
</feature>
<feature type="compositionally biased region" description="Polar residues" evidence="1">
    <location>
        <begin position="423"/>
        <end position="432"/>
    </location>
</feature>
<dbReference type="STRING" id="264951.A0A443HYV2"/>
<dbReference type="EMBL" id="RCNU01000003">
    <property type="protein sequence ID" value="RWQ96986.1"/>
    <property type="molecule type" value="Genomic_DNA"/>
</dbReference>